<evidence type="ECO:0008006" key="3">
    <source>
        <dbReference type="Google" id="ProtNLM"/>
    </source>
</evidence>
<sequence length="419" mass="48469">MSELPQIDKRLAKNIIHIVGSTGTPPEIGCSYFSVGLDSILDAFDKYYFKDLILNGQSTFKLIIANYGYGKTHFLYSIRDLAFDNNYAASYVSLNNNETPFHKLELVYKAIVNNLMDPENKKPENVFNIEKGIEYFLRRWIIKKKEELIQAGLSNDEINKEILNHLNSIKGVENTSFKNAIVNALNALLREDENEFDIIISWIKGEGFFPSVHKKYGILHKIDKSTVFPMIRSLLGIIRQLDYNGLVILFDEGERFSTLGSRAKKEVAHNLRQLVDQCGQSNFKHCLILYANTDENFLTQPDYDYEALKQRLNSYFTEFNPLGTKLNLLHINNSNEELLFQIGLKLANIFEIAEDFTFNETELKTSIKLLVDETMNWQFNEEGLKRFFVKKLIHCLKFIKTYGKYPTEEEIKKIANGEM</sequence>
<proteinExistence type="predicted"/>
<dbReference type="RefSeq" id="WP_075865025.1">
    <property type="nucleotide sequence ID" value="NZ_BDJL01000019.1"/>
</dbReference>
<dbReference type="EMBL" id="BDJL01000019">
    <property type="protein sequence ID" value="GAV24839.1"/>
    <property type="molecule type" value="Genomic_DNA"/>
</dbReference>
<organism evidence="1 2">
    <name type="scientific">Carboxydothermus islandicus</name>
    <dbReference type="NCBI Taxonomy" id="661089"/>
    <lineage>
        <taxon>Bacteria</taxon>
        <taxon>Bacillati</taxon>
        <taxon>Bacillota</taxon>
        <taxon>Clostridia</taxon>
        <taxon>Thermoanaerobacterales</taxon>
        <taxon>Thermoanaerobacteraceae</taxon>
        <taxon>Carboxydothermus</taxon>
    </lineage>
</organism>
<dbReference type="AlphaFoldDB" id="A0A1L8D126"/>
<protein>
    <recommendedName>
        <fullName evidence="3">DUF2791 domain-containing protein</fullName>
    </recommendedName>
</protein>
<keyword evidence="2" id="KW-1185">Reference proteome</keyword>
<dbReference type="OrthoDB" id="9772976at2"/>
<name>A0A1L8D126_9THEO</name>
<dbReference type="InterPro" id="IPR021228">
    <property type="entry name" value="BrxD"/>
</dbReference>
<accession>A0A1L8D126</accession>
<evidence type="ECO:0000313" key="2">
    <source>
        <dbReference type="Proteomes" id="UP000187338"/>
    </source>
</evidence>
<dbReference type="Proteomes" id="UP000187338">
    <property type="component" value="Unassembled WGS sequence"/>
</dbReference>
<evidence type="ECO:0000313" key="1">
    <source>
        <dbReference type="EMBL" id="GAV24839.1"/>
    </source>
</evidence>
<reference evidence="2" key="1">
    <citation type="submission" date="2016-12" db="EMBL/GenBank/DDBJ databases">
        <title>Draft Genome Sequences od Carboxydothermus pertinax and islandicus, Hydrogenogenic Carboxydotrophic Bacteria.</title>
        <authorList>
            <person name="Fukuyama Y."/>
            <person name="Ohmae K."/>
            <person name="Yoneda Y."/>
            <person name="Yoshida T."/>
            <person name="Sako Y."/>
        </authorList>
    </citation>
    <scope>NUCLEOTIDE SEQUENCE [LARGE SCALE GENOMIC DNA]</scope>
    <source>
        <strain evidence="2">SET</strain>
    </source>
</reference>
<gene>
    <name evidence="1" type="ORF">ciss_07720</name>
</gene>
<dbReference type="STRING" id="661089.ciss_07720"/>
<comment type="caution">
    <text evidence="1">The sequence shown here is derived from an EMBL/GenBank/DDBJ whole genome shotgun (WGS) entry which is preliminary data.</text>
</comment>
<dbReference type="Pfam" id="PF10923">
    <property type="entry name" value="BrxC_BrxD"/>
    <property type="match status" value="1"/>
</dbReference>